<accession>A0A552IWG0</accession>
<name>A0A552IWG0_9CHRO</name>
<sequence length="111" mass="12911">MNQRIKFHLDEHIKTAIAYELRRQGIDVTTTVEAKLRTASDQSQLEYASQEGRVLVTHDDDFLKLSSYYINHAGIAYCHQESRSIGEIIKTLILIYEVYTLEDMKGRVEYL</sequence>
<evidence type="ECO:0000313" key="3">
    <source>
        <dbReference type="Proteomes" id="UP000319191"/>
    </source>
</evidence>
<comment type="caution">
    <text evidence="2">The sequence shown here is derived from an EMBL/GenBank/DDBJ whole genome shotgun (WGS) entry which is preliminary data.</text>
</comment>
<dbReference type="InterPro" id="IPR041049">
    <property type="entry name" value="DUF5615"/>
</dbReference>
<proteinExistence type="predicted"/>
<dbReference type="AlphaFoldDB" id="A0A552IWG0"/>
<reference evidence="2 3" key="1">
    <citation type="submission" date="2019-01" db="EMBL/GenBank/DDBJ databases">
        <title>Coherence of Microcystis species and biogeography revealed through population genomics.</title>
        <authorList>
            <person name="Perez-Carrascal O.M."/>
            <person name="Terrat Y."/>
            <person name="Giani A."/>
            <person name="Fortin N."/>
            <person name="Tromas N."/>
            <person name="Shapiro B.J."/>
        </authorList>
    </citation>
    <scope>NUCLEOTIDE SEQUENCE [LARGE SCALE GENOMIC DNA]</scope>
    <source>
        <strain evidence="2">Mn_MB_F_20050700_S1D</strain>
    </source>
</reference>
<evidence type="ECO:0000313" key="2">
    <source>
        <dbReference type="EMBL" id="TRU87808.1"/>
    </source>
</evidence>
<organism evidence="2 3">
    <name type="scientific">Microcystis novacekii Mn_MB_F_20050700_S1D</name>
    <dbReference type="NCBI Taxonomy" id="2486266"/>
    <lineage>
        <taxon>Bacteria</taxon>
        <taxon>Bacillati</taxon>
        <taxon>Cyanobacteriota</taxon>
        <taxon>Cyanophyceae</taxon>
        <taxon>Oscillatoriophycideae</taxon>
        <taxon>Chroococcales</taxon>
        <taxon>Microcystaceae</taxon>
        <taxon>Microcystis</taxon>
    </lineage>
</organism>
<dbReference type="Proteomes" id="UP000319191">
    <property type="component" value="Unassembled WGS sequence"/>
</dbReference>
<dbReference type="EMBL" id="SFAV01000156">
    <property type="protein sequence ID" value="TRU87808.1"/>
    <property type="molecule type" value="Genomic_DNA"/>
</dbReference>
<gene>
    <name evidence="2" type="ORF">EWV54_11640</name>
</gene>
<feature type="domain" description="DUF5615" evidence="1">
    <location>
        <begin position="6"/>
        <end position="97"/>
    </location>
</feature>
<dbReference type="Pfam" id="PF18480">
    <property type="entry name" value="DUF5615"/>
    <property type="match status" value="1"/>
</dbReference>
<evidence type="ECO:0000259" key="1">
    <source>
        <dbReference type="Pfam" id="PF18480"/>
    </source>
</evidence>
<protein>
    <recommendedName>
        <fullName evidence="1">DUF5615 domain-containing protein</fullName>
    </recommendedName>
</protein>